<gene>
    <name evidence="3" type="ordered locus">Gbem_1396</name>
</gene>
<dbReference type="KEGG" id="gbm:Gbem_1396"/>
<dbReference type="SUPFAM" id="SSF111369">
    <property type="entry name" value="HlyD-like secretion proteins"/>
    <property type="match status" value="1"/>
</dbReference>
<dbReference type="GO" id="GO:0015562">
    <property type="term" value="F:efflux transmembrane transporter activity"/>
    <property type="evidence" value="ECO:0007669"/>
    <property type="project" value="TreeGrafter"/>
</dbReference>
<evidence type="ECO:0000313" key="3">
    <source>
        <dbReference type="EMBL" id="ACH38415.1"/>
    </source>
</evidence>
<dbReference type="PANTHER" id="PTHR30469:SF15">
    <property type="entry name" value="HLYD FAMILY OF SECRETION PROTEINS"/>
    <property type="match status" value="1"/>
</dbReference>
<dbReference type="Proteomes" id="UP000008825">
    <property type="component" value="Chromosome"/>
</dbReference>
<proteinExistence type="inferred from homology"/>
<feature type="domain" description="Multidrug resistance protein MdtA-like barrel-sandwich hybrid" evidence="2">
    <location>
        <begin position="60"/>
        <end position="195"/>
    </location>
</feature>
<evidence type="ECO:0000313" key="4">
    <source>
        <dbReference type="Proteomes" id="UP000008825"/>
    </source>
</evidence>
<dbReference type="AlphaFoldDB" id="B5EIQ0"/>
<evidence type="ECO:0000259" key="2">
    <source>
        <dbReference type="Pfam" id="PF25917"/>
    </source>
</evidence>
<dbReference type="Gene3D" id="2.40.30.170">
    <property type="match status" value="1"/>
</dbReference>
<dbReference type="OrthoDB" id="9785187at2"/>
<dbReference type="InterPro" id="IPR006143">
    <property type="entry name" value="RND_pump_MFP"/>
</dbReference>
<protein>
    <submittedName>
        <fullName evidence="3">Efflux pump, RND family, membrane fusion protein</fullName>
    </submittedName>
</protein>
<dbReference type="InterPro" id="IPR058625">
    <property type="entry name" value="MdtA-like_BSH"/>
</dbReference>
<organism evidence="3 4">
    <name type="scientific">Citrifermentans bemidjiense (strain ATCC BAA-1014 / DSM 16622 / JCM 12645 / Bem)</name>
    <name type="common">Geobacter bemidjiensis</name>
    <dbReference type="NCBI Taxonomy" id="404380"/>
    <lineage>
        <taxon>Bacteria</taxon>
        <taxon>Pseudomonadati</taxon>
        <taxon>Thermodesulfobacteriota</taxon>
        <taxon>Desulfuromonadia</taxon>
        <taxon>Geobacterales</taxon>
        <taxon>Geobacteraceae</taxon>
        <taxon>Citrifermentans</taxon>
    </lineage>
</organism>
<dbReference type="EMBL" id="CP001124">
    <property type="protein sequence ID" value="ACH38415.1"/>
    <property type="molecule type" value="Genomic_DNA"/>
</dbReference>
<reference evidence="3 4" key="1">
    <citation type="submission" date="2008-07" db="EMBL/GenBank/DDBJ databases">
        <title>Complete sequence of Geobacter bemidjiensis BEM.</title>
        <authorList>
            <consortium name="US DOE Joint Genome Institute"/>
            <person name="Lucas S."/>
            <person name="Copeland A."/>
            <person name="Lapidus A."/>
            <person name="Glavina del Rio T."/>
            <person name="Dalin E."/>
            <person name="Tice H."/>
            <person name="Bruce D."/>
            <person name="Goodwin L."/>
            <person name="Pitluck S."/>
            <person name="Kiss H."/>
            <person name="Brettin T."/>
            <person name="Detter J.C."/>
            <person name="Han C."/>
            <person name="Kuske C.R."/>
            <person name="Schmutz J."/>
            <person name="Larimer F."/>
            <person name="Land M."/>
            <person name="Hauser L."/>
            <person name="Kyrpides N."/>
            <person name="Lykidis A."/>
            <person name="Lovley D."/>
            <person name="Richardson P."/>
        </authorList>
    </citation>
    <scope>NUCLEOTIDE SEQUENCE [LARGE SCALE GENOMIC DNA]</scope>
    <source>
        <strain evidence="4">ATCC BAA-1014 / DSM 16622 / JCM 12645 / Bem</strain>
    </source>
</reference>
<dbReference type="Gene3D" id="1.10.287.470">
    <property type="entry name" value="Helix hairpin bin"/>
    <property type="match status" value="1"/>
</dbReference>
<name>B5EIQ0_CITBB</name>
<dbReference type="RefSeq" id="WP_012529827.1">
    <property type="nucleotide sequence ID" value="NC_011146.1"/>
</dbReference>
<comment type="similarity">
    <text evidence="1">Belongs to the membrane fusion protein (MFP) (TC 8.A.1) family.</text>
</comment>
<dbReference type="PANTHER" id="PTHR30469">
    <property type="entry name" value="MULTIDRUG RESISTANCE PROTEIN MDTA"/>
    <property type="match status" value="1"/>
</dbReference>
<accession>B5EIQ0</accession>
<keyword evidence="4" id="KW-1185">Reference proteome</keyword>
<dbReference type="Gene3D" id="2.40.50.100">
    <property type="match status" value="1"/>
</dbReference>
<dbReference type="Pfam" id="PF25917">
    <property type="entry name" value="BSH_RND"/>
    <property type="match status" value="1"/>
</dbReference>
<dbReference type="STRING" id="404380.Gbem_1396"/>
<dbReference type="eggNOG" id="COG0845">
    <property type="taxonomic scope" value="Bacteria"/>
</dbReference>
<reference evidence="3 4" key="2">
    <citation type="journal article" date="2010" name="BMC Genomics">
        <title>The genome of Geobacter bemidjiensis, exemplar for the subsurface clade of Geobacter species that predominate in Fe(III)-reducing subsurface environments.</title>
        <authorList>
            <person name="Aklujkar M."/>
            <person name="Young N.D."/>
            <person name="Holmes D."/>
            <person name="Chavan M."/>
            <person name="Risso C."/>
            <person name="Kiss H.E."/>
            <person name="Han C.S."/>
            <person name="Land M.L."/>
            <person name="Lovley D.R."/>
        </authorList>
    </citation>
    <scope>NUCLEOTIDE SEQUENCE [LARGE SCALE GENOMIC DNA]</scope>
    <source>
        <strain evidence="4">ATCC BAA-1014 / DSM 16622 / JCM 12645 / Bem</strain>
    </source>
</reference>
<dbReference type="GO" id="GO:1990281">
    <property type="term" value="C:efflux pump complex"/>
    <property type="evidence" value="ECO:0007669"/>
    <property type="project" value="TreeGrafter"/>
</dbReference>
<dbReference type="NCBIfam" id="TIGR01730">
    <property type="entry name" value="RND_mfp"/>
    <property type="match status" value="1"/>
</dbReference>
<evidence type="ECO:0000256" key="1">
    <source>
        <dbReference type="ARBA" id="ARBA00009477"/>
    </source>
</evidence>
<dbReference type="HOGENOM" id="CLU_018816_6_4_7"/>
<sequence length="310" mass="33766">MSRRYLLPILAAVGLAIGVVAVIRENRTSQPARPAVQPAAGPFTSFVAGAGIIEPSSGNVAVGTPVPGIVKRVFVKWGDWVRAGEPLLQIDDRDLRARLPSALARKKEAAARFEQARVQLRIADSVPDRRAISLEELETRRAAVAIASAALEGAQAEIEQLKAETSRRTIRAPEQGRILRVEVRPGEFAPSGAPSTPLLELGDDRQFHVRVDVDEHDAWRVRAGAAAVASVPGNPNLRTSLHFMRIEPSLVRKTSLTGSSTERVDTRVLQVIYRFDPERLPEVYIGQQMDVWIQVAPESAGSRAPRVGKP</sequence>